<evidence type="ECO:0000256" key="1">
    <source>
        <dbReference type="ARBA" id="ARBA00004316"/>
    </source>
</evidence>
<proteinExistence type="inferred from homology"/>
<dbReference type="GO" id="GO:0042383">
    <property type="term" value="C:sarcolemma"/>
    <property type="evidence" value="ECO:0007669"/>
    <property type="project" value="UniProtKB-SubCell"/>
</dbReference>
<evidence type="ECO:0000256" key="12">
    <source>
        <dbReference type="ARBA" id="ARBA00022989"/>
    </source>
</evidence>
<evidence type="ECO:0000256" key="9">
    <source>
        <dbReference type="ARBA" id="ARBA00022692"/>
    </source>
</evidence>
<dbReference type="InterPro" id="IPR000425">
    <property type="entry name" value="MIP"/>
</dbReference>
<dbReference type="InterPro" id="IPR023271">
    <property type="entry name" value="Aquaporin-like"/>
</dbReference>
<comment type="subcellular location">
    <subcellularLocation>
        <location evidence="3">Basolateral cell membrane</location>
        <topology evidence="3">Multi-pass membrane protein</topology>
    </subcellularLocation>
    <subcellularLocation>
        <location evidence="2">Cell membrane</location>
        <location evidence="2">Sarcolemma</location>
        <topology evidence="2">Multi-pass membrane protein</topology>
    </subcellularLocation>
    <subcellularLocation>
        <location evidence="1">Cell projection</location>
    </subcellularLocation>
    <subcellularLocation>
        <location evidence="4">Endosome membrane</location>
    </subcellularLocation>
</comment>
<feature type="transmembrane region" description="Helical" evidence="23">
    <location>
        <begin position="109"/>
        <end position="130"/>
    </location>
</feature>
<keyword evidence="8" id="KW-0597">Phosphoprotein</keyword>
<dbReference type="FunFam" id="1.20.1080.10:FF:000009">
    <property type="entry name" value="aquaporin-4 isoform X1"/>
    <property type="match status" value="1"/>
</dbReference>
<dbReference type="GO" id="GO:0042995">
    <property type="term" value="C:cell projection"/>
    <property type="evidence" value="ECO:0007669"/>
    <property type="project" value="UniProtKB-SubCell"/>
</dbReference>
<dbReference type="GO" id="GO:0015250">
    <property type="term" value="F:water channel activity"/>
    <property type="evidence" value="ECO:0007669"/>
    <property type="project" value="TreeGrafter"/>
</dbReference>
<keyword evidence="17" id="KW-0449">Lipoprotein</keyword>
<dbReference type="GO" id="GO:0016323">
    <property type="term" value="C:basolateral plasma membrane"/>
    <property type="evidence" value="ECO:0007669"/>
    <property type="project" value="UniProtKB-SubCell"/>
</dbReference>
<dbReference type="GO" id="GO:0010008">
    <property type="term" value="C:endosome membrane"/>
    <property type="evidence" value="ECO:0007669"/>
    <property type="project" value="UniProtKB-SubCell"/>
</dbReference>
<evidence type="ECO:0000256" key="4">
    <source>
        <dbReference type="ARBA" id="ARBA00004608"/>
    </source>
</evidence>
<evidence type="ECO:0000256" key="16">
    <source>
        <dbReference type="ARBA" id="ARBA00023273"/>
    </source>
</evidence>
<keyword evidence="9 21" id="KW-0812">Transmembrane</keyword>
<comment type="catalytic activity">
    <reaction evidence="18">
        <text>H2O(in) = H2O(out)</text>
        <dbReference type="Rhea" id="RHEA:29667"/>
        <dbReference type="ChEBI" id="CHEBI:15377"/>
    </reaction>
</comment>
<evidence type="ECO:0000256" key="21">
    <source>
        <dbReference type="RuleBase" id="RU000477"/>
    </source>
</evidence>
<evidence type="ECO:0000256" key="18">
    <source>
        <dbReference type="ARBA" id="ARBA00034651"/>
    </source>
</evidence>
<keyword evidence="11" id="KW-0967">Endosome</keyword>
<evidence type="ECO:0000313" key="25">
    <source>
        <dbReference type="Proteomes" id="UP001152803"/>
    </source>
</evidence>
<dbReference type="Pfam" id="PF00230">
    <property type="entry name" value="MIP"/>
    <property type="match status" value="1"/>
</dbReference>
<dbReference type="PRINTS" id="PR00783">
    <property type="entry name" value="MINTRINSICP"/>
</dbReference>
<dbReference type="EMBL" id="JAFJMO010000013">
    <property type="protein sequence ID" value="KAJ8258868.1"/>
    <property type="molecule type" value="Genomic_DNA"/>
</dbReference>
<keyword evidence="10" id="KW-0677">Repeat</keyword>
<keyword evidence="13 23" id="KW-0472">Membrane</keyword>
<evidence type="ECO:0000256" key="5">
    <source>
        <dbReference type="ARBA" id="ARBA00006175"/>
    </source>
</evidence>
<dbReference type="PROSITE" id="PS00221">
    <property type="entry name" value="MIP"/>
    <property type="match status" value="1"/>
</dbReference>
<evidence type="ECO:0000256" key="10">
    <source>
        <dbReference type="ARBA" id="ARBA00022737"/>
    </source>
</evidence>
<evidence type="ECO:0000256" key="20">
    <source>
        <dbReference type="ARBA" id="ARBA00046979"/>
    </source>
</evidence>
<name>A0A9Q1HSR6_CONCO</name>
<evidence type="ECO:0000256" key="7">
    <source>
        <dbReference type="ARBA" id="ARBA00022475"/>
    </source>
</evidence>
<evidence type="ECO:0000256" key="6">
    <source>
        <dbReference type="ARBA" id="ARBA00022448"/>
    </source>
</evidence>
<protein>
    <recommendedName>
        <fullName evidence="19">Aquaporin-4</fullName>
    </recommendedName>
</protein>
<evidence type="ECO:0000256" key="13">
    <source>
        <dbReference type="ARBA" id="ARBA00023136"/>
    </source>
</evidence>
<evidence type="ECO:0000256" key="17">
    <source>
        <dbReference type="ARBA" id="ARBA00023288"/>
    </source>
</evidence>
<feature type="region of interest" description="Disordered" evidence="22">
    <location>
        <begin position="263"/>
        <end position="283"/>
    </location>
</feature>
<feature type="transmembrane region" description="Helical" evidence="23">
    <location>
        <begin position="351"/>
        <end position="373"/>
    </location>
</feature>
<dbReference type="InterPro" id="IPR022357">
    <property type="entry name" value="MIP_CS"/>
</dbReference>
<comment type="similarity">
    <text evidence="5 21">Belongs to the MIP/aquaporin (TC 1.A.8) family.</text>
</comment>
<evidence type="ECO:0000256" key="14">
    <source>
        <dbReference type="ARBA" id="ARBA00023139"/>
    </source>
</evidence>
<evidence type="ECO:0000256" key="23">
    <source>
        <dbReference type="SAM" id="Phobius"/>
    </source>
</evidence>
<keyword evidence="7" id="KW-1003">Cell membrane</keyword>
<evidence type="ECO:0000256" key="19">
    <source>
        <dbReference type="ARBA" id="ARBA00040878"/>
    </source>
</evidence>
<feature type="region of interest" description="Disordered" evidence="22">
    <location>
        <begin position="305"/>
        <end position="328"/>
    </location>
</feature>
<feature type="transmembrane region" description="Helical" evidence="23">
    <location>
        <begin position="36"/>
        <end position="53"/>
    </location>
</feature>
<dbReference type="PANTHER" id="PTHR19139">
    <property type="entry name" value="AQUAPORIN TRANSPORTER"/>
    <property type="match status" value="1"/>
</dbReference>
<dbReference type="Proteomes" id="UP001152803">
    <property type="component" value="Unassembled WGS sequence"/>
</dbReference>
<keyword evidence="25" id="KW-1185">Reference proteome</keyword>
<keyword evidence="14" id="KW-0564">Palmitate</keyword>
<feature type="transmembrane region" description="Helical" evidence="23">
    <location>
        <begin position="65"/>
        <end position="88"/>
    </location>
</feature>
<dbReference type="PANTHER" id="PTHR19139:SF34">
    <property type="entry name" value="AQUAPORIN-4"/>
    <property type="match status" value="1"/>
</dbReference>
<dbReference type="InterPro" id="IPR034294">
    <property type="entry name" value="Aquaporin_transptr"/>
</dbReference>
<keyword evidence="16" id="KW-0966">Cell projection</keyword>
<dbReference type="SUPFAM" id="SSF81338">
    <property type="entry name" value="Aquaporin-like"/>
    <property type="match status" value="1"/>
</dbReference>
<dbReference type="GO" id="GO:0009992">
    <property type="term" value="P:intracellular water homeostasis"/>
    <property type="evidence" value="ECO:0007669"/>
    <property type="project" value="UniProtKB-ARBA"/>
</dbReference>
<sequence>MPCNRWWLPVLAHSSTMFALREVLTKRFLRAITGEFVATLIFILVGLSSTKWAGEEDTPKSSTLLLISLCFGLSITTMVFCFSRISGAHINPAVTVAMVFSRKMNMDKAFFYLAAQCLGAIAGTAILYVVTPKAEGGPFGVTMLNADVSLLQGVAVELLITFQLVFTVFATCDPQYSEFQGTAALAIGFAVAIGHLFAVPYTGASMNPARSLGPAIMAWNWESHWVYWVGPIAGGLIAAILYKYLCHPHLRFKECVLGEFPKNSSQQPEETESFHIPHTDTSPKSGWLQSLRAFLLEKTENTEPKPLSAIDEKTTQSPEPCGREGDRDRVCAGTQQEQGCFSKDQLFLTPLSLPLCVSLFLPFILIFTGRLAARPEHVSTQT</sequence>
<dbReference type="Gene3D" id="1.20.1080.10">
    <property type="entry name" value="Glycerol uptake facilitator protein"/>
    <property type="match status" value="1"/>
</dbReference>
<feature type="transmembrane region" description="Helical" evidence="23">
    <location>
        <begin position="224"/>
        <end position="245"/>
    </location>
</feature>
<evidence type="ECO:0000313" key="24">
    <source>
        <dbReference type="EMBL" id="KAJ8258868.1"/>
    </source>
</evidence>
<evidence type="ECO:0000256" key="3">
    <source>
        <dbReference type="ARBA" id="ARBA00004554"/>
    </source>
</evidence>
<organism evidence="24 25">
    <name type="scientific">Conger conger</name>
    <name type="common">Conger eel</name>
    <name type="synonym">Muraena conger</name>
    <dbReference type="NCBI Taxonomy" id="82655"/>
    <lineage>
        <taxon>Eukaryota</taxon>
        <taxon>Metazoa</taxon>
        <taxon>Chordata</taxon>
        <taxon>Craniata</taxon>
        <taxon>Vertebrata</taxon>
        <taxon>Euteleostomi</taxon>
        <taxon>Actinopterygii</taxon>
        <taxon>Neopterygii</taxon>
        <taxon>Teleostei</taxon>
        <taxon>Anguilliformes</taxon>
        <taxon>Congridae</taxon>
        <taxon>Conger</taxon>
    </lineage>
</organism>
<evidence type="ECO:0000256" key="11">
    <source>
        <dbReference type="ARBA" id="ARBA00022753"/>
    </source>
</evidence>
<feature type="transmembrane region" description="Helical" evidence="23">
    <location>
        <begin position="150"/>
        <end position="171"/>
    </location>
</feature>
<dbReference type="NCBIfam" id="TIGR00861">
    <property type="entry name" value="MIP"/>
    <property type="match status" value="1"/>
</dbReference>
<dbReference type="AlphaFoldDB" id="A0A9Q1HSR6"/>
<gene>
    <name evidence="24" type="ORF">COCON_G00178800</name>
</gene>
<keyword evidence="15" id="KW-0325">Glycoprotein</keyword>
<evidence type="ECO:0000256" key="22">
    <source>
        <dbReference type="SAM" id="MobiDB-lite"/>
    </source>
</evidence>
<feature type="transmembrane region" description="Helical" evidence="23">
    <location>
        <begin position="183"/>
        <end position="204"/>
    </location>
</feature>
<accession>A0A9Q1HSR6</accession>
<reference evidence="24" key="1">
    <citation type="journal article" date="2023" name="Science">
        <title>Genome structures resolve the early diversification of teleost fishes.</title>
        <authorList>
            <person name="Parey E."/>
            <person name="Louis A."/>
            <person name="Montfort J."/>
            <person name="Bouchez O."/>
            <person name="Roques C."/>
            <person name="Iampietro C."/>
            <person name="Lluch J."/>
            <person name="Castinel A."/>
            <person name="Donnadieu C."/>
            <person name="Desvignes T."/>
            <person name="Floi Bucao C."/>
            <person name="Jouanno E."/>
            <person name="Wen M."/>
            <person name="Mejri S."/>
            <person name="Dirks R."/>
            <person name="Jansen H."/>
            <person name="Henkel C."/>
            <person name="Chen W.J."/>
            <person name="Zahm M."/>
            <person name="Cabau C."/>
            <person name="Klopp C."/>
            <person name="Thompson A.W."/>
            <person name="Robinson-Rechavi M."/>
            <person name="Braasch I."/>
            <person name="Lecointre G."/>
            <person name="Bobe J."/>
            <person name="Postlethwait J.H."/>
            <person name="Berthelot C."/>
            <person name="Roest Crollius H."/>
            <person name="Guiguen Y."/>
        </authorList>
    </citation>
    <scope>NUCLEOTIDE SEQUENCE</scope>
    <source>
        <strain evidence="24">Concon-B</strain>
    </source>
</reference>
<dbReference type="CDD" id="cd00333">
    <property type="entry name" value="MIP"/>
    <property type="match status" value="1"/>
</dbReference>
<evidence type="ECO:0000256" key="2">
    <source>
        <dbReference type="ARBA" id="ARBA00004415"/>
    </source>
</evidence>
<comment type="caution">
    <text evidence="24">The sequence shown here is derived from an EMBL/GenBank/DDBJ whole genome shotgun (WGS) entry which is preliminary data.</text>
</comment>
<keyword evidence="6 21" id="KW-0813">Transport</keyword>
<keyword evidence="12 23" id="KW-1133">Transmembrane helix</keyword>
<evidence type="ECO:0000256" key="8">
    <source>
        <dbReference type="ARBA" id="ARBA00022553"/>
    </source>
</evidence>
<dbReference type="OrthoDB" id="3222at2759"/>
<comment type="subunit">
    <text evidence="20">Homotetramer. The tetramers can form oligomeric arrays in membranes. The size of the oligomers differs between tissues and is smaller in skeletal muscle than in brain. Interaction between AQP4 oligomeric arrays in close-by cells can contribute to cell-cell adhesion. Part of a complex containing MLC1, TRPV4, HEPACAM and ATP1B1.</text>
</comment>
<evidence type="ECO:0000256" key="15">
    <source>
        <dbReference type="ARBA" id="ARBA00023180"/>
    </source>
</evidence>